<gene>
    <name evidence="2" type="ORF">CI1B_31790</name>
</gene>
<evidence type="ECO:0000313" key="2">
    <source>
        <dbReference type="EMBL" id="VIO70525.1"/>
    </source>
</evidence>
<evidence type="ECO:0000313" key="3">
    <source>
        <dbReference type="Proteomes" id="UP000328092"/>
    </source>
</evidence>
<keyword evidence="1" id="KW-1133">Transmembrane helix</keyword>
<accession>A0A508T552</accession>
<dbReference type="EMBL" id="CAADFC020000011">
    <property type="protein sequence ID" value="VIO70525.1"/>
    <property type="molecule type" value="Genomic_DNA"/>
</dbReference>
<dbReference type="Proteomes" id="UP000328092">
    <property type="component" value="Unassembled WGS sequence"/>
</dbReference>
<protein>
    <submittedName>
        <fullName evidence="2">Uncharacterized protein</fullName>
    </submittedName>
</protein>
<feature type="transmembrane region" description="Helical" evidence="1">
    <location>
        <begin position="206"/>
        <end position="226"/>
    </location>
</feature>
<comment type="caution">
    <text evidence="2">The sequence shown here is derived from an EMBL/GenBank/DDBJ whole genome shotgun (WGS) entry which is preliminary data.</text>
</comment>
<keyword evidence="3" id="KW-1185">Reference proteome</keyword>
<keyword evidence="1" id="KW-0812">Transmembrane</keyword>
<evidence type="ECO:0000256" key="1">
    <source>
        <dbReference type="SAM" id="Phobius"/>
    </source>
</evidence>
<name>A0A508T552_9BRAD</name>
<reference evidence="2" key="1">
    <citation type="submission" date="2019-02" db="EMBL/GenBank/DDBJ databases">
        <authorList>
            <person name="Pothier F.J."/>
        </authorList>
    </citation>
    <scope>NUCLEOTIDE SEQUENCE</scope>
    <source>
        <strain evidence="2">CI-1B</strain>
    </source>
</reference>
<keyword evidence="1" id="KW-0472">Membrane</keyword>
<sequence length="228" mass="25095">MVQLINLLATAGEGPCKPEEILDGSFDGFLGAFAGGCRGLDETLVFRGGRMIGRVAPFQDSGVTMLEKHFKREAYLLVALVCCLGMCKKRMVIQRCNCLSAGFERFRQPVKSLVISLGGLGYPRSTRSSCLDGAVDQACILFGEKGVLQLIRLTLLSQRAQCRKQTLRLLAAHDGARFCCTSSKLNGESCRSVRLYLGCLVRRRVWVLYTLKYALNLCALVLMHGLGY</sequence>
<dbReference type="AlphaFoldDB" id="A0A508T552"/>
<proteinExistence type="predicted"/>
<organism evidence="2 3">
    <name type="scientific">Bradyrhizobium ivorense</name>
    <dbReference type="NCBI Taxonomy" id="2511166"/>
    <lineage>
        <taxon>Bacteria</taxon>
        <taxon>Pseudomonadati</taxon>
        <taxon>Pseudomonadota</taxon>
        <taxon>Alphaproteobacteria</taxon>
        <taxon>Hyphomicrobiales</taxon>
        <taxon>Nitrobacteraceae</taxon>
        <taxon>Bradyrhizobium</taxon>
    </lineage>
</organism>